<feature type="signal peptide" evidence="1">
    <location>
        <begin position="1"/>
        <end position="24"/>
    </location>
</feature>
<keyword evidence="1" id="KW-0732">Signal</keyword>
<reference evidence="2 3" key="1">
    <citation type="submission" date="2023-07" db="EMBL/GenBank/DDBJ databases">
        <title>Sorghum-associated microbial communities from plants grown in Nebraska, USA.</title>
        <authorList>
            <person name="Schachtman D."/>
        </authorList>
    </citation>
    <scope>NUCLEOTIDE SEQUENCE [LARGE SCALE GENOMIC DNA]</scope>
    <source>
        <strain evidence="2 3">DS1314</strain>
    </source>
</reference>
<organism evidence="2 3">
    <name type="scientific">Paenibacillus tundrae</name>
    <dbReference type="NCBI Taxonomy" id="528187"/>
    <lineage>
        <taxon>Bacteria</taxon>
        <taxon>Bacillati</taxon>
        <taxon>Bacillota</taxon>
        <taxon>Bacilli</taxon>
        <taxon>Bacillales</taxon>
        <taxon>Paenibacillaceae</taxon>
        <taxon>Paenibacillus</taxon>
    </lineage>
</organism>
<name>A0ABT9WF04_9BACL</name>
<accession>A0ABT9WF04</accession>
<dbReference type="EMBL" id="JAUSTI010000007">
    <property type="protein sequence ID" value="MDQ0171572.1"/>
    <property type="molecule type" value="Genomic_DNA"/>
</dbReference>
<keyword evidence="3" id="KW-1185">Reference proteome</keyword>
<evidence type="ECO:0000256" key="1">
    <source>
        <dbReference type="SAM" id="SignalP"/>
    </source>
</evidence>
<evidence type="ECO:0000313" key="2">
    <source>
        <dbReference type="EMBL" id="MDQ0171572.1"/>
    </source>
</evidence>
<dbReference type="Proteomes" id="UP001233836">
    <property type="component" value="Unassembled WGS sequence"/>
</dbReference>
<evidence type="ECO:0000313" key="3">
    <source>
        <dbReference type="Proteomes" id="UP001233836"/>
    </source>
</evidence>
<gene>
    <name evidence="2" type="ORF">J2T19_003034</name>
</gene>
<sequence>MLFNRMLAVGVALAVILSANSVTADPLEDRVEETYTNPSITVESLDDPEINSMELQIIKPDTYSSFNAYERSFTLNPENGEDADLWIHNTSSDTIYAKVTVGSLSPLVVPFEKGKQNIIRIGVIGTTSVKVYTYSSTGHKIDMSISARQF</sequence>
<comment type="caution">
    <text evidence="2">The sequence shown here is derived from an EMBL/GenBank/DDBJ whole genome shotgun (WGS) entry which is preliminary data.</text>
</comment>
<protein>
    <submittedName>
        <fullName evidence="2">Uncharacterized protein</fullName>
    </submittedName>
</protein>
<proteinExistence type="predicted"/>
<feature type="chain" id="PRO_5045370468" evidence="1">
    <location>
        <begin position="25"/>
        <end position="150"/>
    </location>
</feature>